<evidence type="ECO:0000256" key="2">
    <source>
        <dbReference type="ARBA" id="ARBA00022670"/>
    </source>
</evidence>
<organism evidence="6 7">
    <name type="scientific">Mobiluncus mulieris</name>
    <dbReference type="NCBI Taxonomy" id="2052"/>
    <lineage>
        <taxon>Bacteria</taxon>
        <taxon>Bacillati</taxon>
        <taxon>Actinomycetota</taxon>
        <taxon>Actinomycetes</taxon>
        <taxon>Actinomycetales</taxon>
        <taxon>Actinomycetaceae</taxon>
        <taxon>Mobiluncus</taxon>
    </lineage>
</organism>
<evidence type="ECO:0000256" key="3">
    <source>
        <dbReference type="ARBA" id="ARBA00022801"/>
    </source>
</evidence>
<dbReference type="InterPro" id="IPR000209">
    <property type="entry name" value="Peptidase_S8/S53_dom"/>
</dbReference>
<gene>
    <name evidence="6" type="ORF">HHJ78_00920</name>
</gene>
<dbReference type="InterPro" id="IPR034074">
    <property type="entry name" value="Y4bN_pept_dom"/>
</dbReference>
<dbReference type="AlphaFoldDB" id="A0A7Y0TZF0"/>
<dbReference type="PANTHER" id="PTHR43806">
    <property type="entry name" value="PEPTIDASE S8"/>
    <property type="match status" value="1"/>
</dbReference>
<evidence type="ECO:0000256" key="4">
    <source>
        <dbReference type="ARBA" id="ARBA00022825"/>
    </source>
</evidence>
<dbReference type="CDD" id="cd04847">
    <property type="entry name" value="Peptidases_S8_Subtilisin_like_2"/>
    <property type="match status" value="1"/>
</dbReference>
<dbReference type="Pfam" id="PF00082">
    <property type="entry name" value="Peptidase_S8"/>
    <property type="match status" value="1"/>
</dbReference>
<evidence type="ECO:0000313" key="7">
    <source>
        <dbReference type="Proteomes" id="UP000578252"/>
    </source>
</evidence>
<feature type="domain" description="Peptidase S8/S53" evidence="5">
    <location>
        <begin position="283"/>
        <end position="630"/>
    </location>
</feature>
<dbReference type="InterPro" id="IPR036852">
    <property type="entry name" value="Peptidase_S8/S53_dom_sf"/>
</dbReference>
<dbReference type="RefSeq" id="WP_169771389.1">
    <property type="nucleotide sequence ID" value="NZ_JABCUR010000001.1"/>
</dbReference>
<keyword evidence="4" id="KW-0720">Serine protease</keyword>
<dbReference type="PANTHER" id="PTHR43806:SF11">
    <property type="entry name" value="CEREVISIN-RELATED"/>
    <property type="match status" value="1"/>
</dbReference>
<accession>A0A7Y0TZF0</accession>
<evidence type="ECO:0000313" key="6">
    <source>
        <dbReference type="EMBL" id="NMW64136.1"/>
    </source>
</evidence>
<dbReference type="EMBL" id="JABCUR010000001">
    <property type="protein sequence ID" value="NMW64136.1"/>
    <property type="molecule type" value="Genomic_DNA"/>
</dbReference>
<dbReference type="GO" id="GO:0004252">
    <property type="term" value="F:serine-type endopeptidase activity"/>
    <property type="evidence" value="ECO:0007669"/>
    <property type="project" value="InterPro"/>
</dbReference>
<dbReference type="InterPro" id="IPR050131">
    <property type="entry name" value="Peptidase_S8_subtilisin-like"/>
</dbReference>
<keyword evidence="2" id="KW-0645">Protease</keyword>
<dbReference type="Gene3D" id="3.40.50.200">
    <property type="entry name" value="Peptidase S8/S53 domain"/>
    <property type="match status" value="1"/>
</dbReference>
<proteinExistence type="inferred from homology"/>
<evidence type="ECO:0000259" key="5">
    <source>
        <dbReference type="Pfam" id="PF00082"/>
    </source>
</evidence>
<sequence length="849" mass="94868">MPSNEPGLNHLLIQGYAQSKVFNRGGGGSPQVRPVNRGEHGLRLKQAAKLAFQACEQNRKALPLSEELRATGTVITLEGEEADCPLKLDSLSRRTSERNSKPKWMLLSARAAEQDTPERATVWVSDEYRQDFLKLFADYLDDTKNTKNGKPSNQELVANISRIRQGILEDLWTSSSPLPPRGVKCWWEVWLDATSPQVDNWQKYVKVFGLKEKNQRLRLNDRLIVWVETSREQVQTLLFSAVPITELRQPEFIDMIADLSPEEKDDYVLELAERTVPAPDASPAVCVLDTGVLYTHELLQHSLAPQDCHSIFGGSDTDVLGHGTIMAGLALYGDLNPIMGSSGIVSLHHRLESVRMWPGVGEKPVDPFDYGTATVTAVTYPEIASHERRRVFCLALSSDPDNPGEPSLWSAAVDALAVGTDITREGREIQLLSTPDPHSTRLFLVAAGNVARYSDDYCTNCVNSPIHDPAQAWNALTVGAYTEMTKTPTHPQYQGWQPVAEEGDISPHTSTSVYFDQNRWPIKPDICMEGGNALKDNSRLIEPRVSTLSLLSTSRKNTTALTTANATSAATAQAARLAALAMSRYPDYWPETIRGLLTHEAQWTQTMQKRLDGDKNKKARQNLLREFGWGVPTESNVLNSQLNAVTLVTQDSFIPFTGKDYAMPRFRLHSLPWPREVLEDLGEKQVQLRVTLSYFIEPSASRRGWRNKYAYASHGLRFDLQGCLETQNEFISRINREPRSSGDSTRAKDSQRWLLGERNRHLGSLHQDEWIGTGSELAHCHNIAVYPVGGWWKNNTRKDRRDLAIRYALITSLRTETENIDLYTPIATQLPIPVAVPVGTPAAGYVSGN</sequence>
<keyword evidence="3" id="KW-0378">Hydrolase</keyword>
<dbReference type="SUPFAM" id="SSF52743">
    <property type="entry name" value="Subtilisin-like"/>
    <property type="match status" value="1"/>
</dbReference>
<protein>
    <submittedName>
        <fullName evidence="6">S8 family peptidase</fullName>
    </submittedName>
</protein>
<name>A0A7Y0TZF0_9ACTO</name>
<dbReference type="GO" id="GO:0006508">
    <property type="term" value="P:proteolysis"/>
    <property type="evidence" value="ECO:0007669"/>
    <property type="project" value="UniProtKB-KW"/>
</dbReference>
<evidence type="ECO:0000256" key="1">
    <source>
        <dbReference type="ARBA" id="ARBA00011073"/>
    </source>
</evidence>
<comment type="caution">
    <text evidence="6">The sequence shown here is derived from an EMBL/GenBank/DDBJ whole genome shotgun (WGS) entry which is preliminary data.</text>
</comment>
<dbReference type="Proteomes" id="UP000578252">
    <property type="component" value="Unassembled WGS sequence"/>
</dbReference>
<reference evidence="6 7" key="1">
    <citation type="submission" date="2020-04" db="EMBL/GenBank/DDBJ databases">
        <title>Antimicrobial susceptibility and clonality of vaginal-derived multi-drug resistant Mobiluncus isolates in China.</title>
        <authorList>
            <person name="Zhang X."/>
        </authorList>
    </citation>
    <scope>NUCLEOTIDE SEQUENCE [LARGE SCALE GENOMIC DNA]</scope>
    <source>
        <strain evidence="6 7">13</strain>
    </source>
</reference>
<comment type="similarity">
    <text evidence="1">Belongs to the peptidase S8 family.</text>
</comment>